<dbReference type="SUPFAM" id="SSF47459">
    <property type="entry name" value="HLH, helix-loop-helix DNA-binding domain"/>
    <property type="match status" value="1"/>
</dbReference>
<dbReference type="OrthoDB" id="4590718at2759"/>
<evidence type="ECO:0000259" key="2">
    <source>
        <dbReference type="PROSITE" id="PS50888"/>
    </source>
</evidence>
<sequence>MAAGQASTKGSTKTRVPERKPRKSSASRGDAIIHTADAAVDATDSPEPPDSPVPEDDDRQTPSPRLQHARRRQNRVGKRYRDKLTACFETLQATLGVDEVEARVDGSIDGKQHGISEGRRGKTRARRRPLNKAEVLDLTCERVKTLLQEWEAVKAAREAMQTQREAEGW</sequence>
<organism evidence="3 4">
    <name type="scientific">Thermothelomyces thermophilus (strain ATCC 42464 / BCRC 31852 / DSM 1799)</name>
    <name type="common">Sporotrichum thermophile</name>
    <dbReference type="NCBI Taxonomy" id="573729"/>
    <lineage>
        <taxon>Eukaryota</taxon>
        <taxon>Fungi</taxon>
        <taxon>Dikarya</taxon>
        <taxon>Ascomycota</taxon>
        <taxon>Pezizomycotina</taxon>
        <taxon>Sordariomycetes</taxon>
        <taxon>Sordariomycetidae</taxon>
        <taxon>Sordariales</taxon>
        <taxon>Chaetomiaceae</taxon>
        <taxon>Thermothelomyces</taxon>
    </lineage>
</organism>
<proteinExistence type="predicted"/>
<dbReference type="PROSITE" id="PS50888">
    <property type="entry name" value="BHLH"/>
    <property type="match status" value="1"/>
</dbReference>
<evidence type="ECO:0000313" key="3">
    <source>
        <dbReference type="EMBL" id="AEO59384.1"/>
    </source>
</evidence>
<dbReference type="AlphaFoldDB" id="G2QGH4"/>
<dbReference type="eggNOG" id="ENOG502RKHA">
    <property type="taxonomic scope" value="Eukaryota"/>
</dbReference>
<name>G2QGH4_THET4</name>
<reference evidence="3 4" key="1">
    <citation type="journal article" date="2011" name="Nat. Biotechnol.">
        <title>Comparative genomic analysis of the thermophilic biomass-degrading fungi Myceliophthora thermophila and Thielavia terrestris.</title>
        <authorList>
            <person name="Berka R.M."/>
            <person name="Grigoriev I.V."/>
            <person name="Otillar R."/>
            <person name="Salamov A."/>
            <person name="Grimwood J."/>
            <person name="Reid I."/>
            <person name="Ishmael N."/>
            <person name="John T."/>
            <person name="Darmond C."/>
            <person name="Moisan M.-C."/>
            <person name="Henrissat B."/>
            <person name="Coutinho P.M."/>
            <person name="Lombard V."/>
            <person name="Natvig D.O."/>
            <person name="Lindquist E."/>
            <person name="Schmutz J."/>
            <person name="Lucas S."/>
            <person name="Harris P."/>
            <person name="Powlowski J."/>
            <person name="Bellemare A."/>
            <person name="Taylor D."/>
            <person name="Butler G."/>
            <person name="de Vries R.P."/>
            <person name="Allijn I.E."/>
            <person name="van den Brink J."/>
            <person name="Ushinsky S."/>
            <person name="Storms R."/>
            <person name="Powell A.J."/>
            <person name="Paulsen I.T."/>
            <person name="Elbourne L.D.H."/>
            <person name="Baker S.E."/>
            <person name="Magnuson J."/>
            <person name="LaBoissiere S."/>
            <person name="Clutterbuck A.J."/>
            <person name="Martinez D."/>
            <person name="Wogulis M."/>
            <person name="de Leon A.L."/>
            <person name="Rey M.W."/>
            <person name="Tsang A."/>
        </authorList>
    </citation>
    <scope>NUCLEOTIDE SEQUENCE [LARGE SCALE GENOMIC DNA]</scope>
    <source>
        <strain evidence="4">ATCC 42464 / BCRC 31852 / DSM 1799</strain>
    </source>
</reference>
<feature type="compositionally biased region" description="Basic residues" evidence="1">
    <location>
        <begin position="67"/>
        <end position="81"/>
    </location>
</feature>
<dbReference type="EMBL" id="CP003005">
    <property type="protein sequence ID" value="AEO59384.1"/>
    <property type="molecule type" value="Genomic_DNA"/>
</dbReference>
<dbReference type="Gene3D" id="4.10.280.10">
    <property type="entry name" value="Helix-loop-helix DNA-binding domain"/>
    <property type="match status" value="1"/>
</dbReference>
<feature type="region of interest" description="Disordered" evidence="1">
    <location>
        <begin position="1"/>
        <end position="81"/>
    </location>
</feature>
<dbReference type="InterPro" id="IPR036638">
    <property type="entry name" value="HLH_DNA-bd_sf"/>
</dbReference>
<dbReference type="KEGG" id="mtm:MYCTH_2307626"/>
<evidence type="ECO:0000313" key="4">
    <source>
        <dbReference type="Proteomes" id="UP000007322"/>
    </source>
</evidence>
<protein>
    <recommendedName>
        <fullName evidence="2">BHLH domain-containing protein</fullName>
    </recommendedName>
</protein>
<keyword evidence="4" id="KW-1185">Reference proteome</keyword>
<dbReference type="InterPro" id="IPR011598">
    <property type="entry name" value="bHLH_dom"/>
</dbReference>
<dbReference type="VEuPathDB" id="FungiDB:MYCTH_2307626"/>
<dbReference type="Proteomes" id="UP000007322">
    <property type="component" value="Chromosome 4"/>
</dbReference>
<gene>
    <name evidence="3" type="ORF">MYCTH_2307626</name>
</gene>
<dbReference type="InParanoid" id="G2QGH4"/>
<dbReference type="RefSeq" id="XP_003664629.1">
    <property type="nucleotide sequence ID" value="XM_003664581.1"/>
</dbReference>
<evidence type="ECO:0000256" key="1">
    <source>
        <dbReference type="SAM" id="MobiDB-lite"/>
    </source>
</evidence>
<dbReference type="GO" id="GO:0046983">
    <property type="term" value="F:protein dimerization activity"/>
    <property type="evidence" value="ECO:0007669"/>
    <property type="project" value="InterPro"/>
</dbReference>
<dbReference type="HOGENOM" id="CLU_1579589_0_0_1"/>
<accession>G2QGH4</accession>
<dbReference type="STRING" id="573729.G2QGH4"/>
<dbReference type="Pfam" id="PF00010">
    <property type="entry name" value="HLH"/>
    <property type="match status" value="1"/>
</dbReference>
<feature type="compositionally biased region" description="Polar residues" evidence="1">
    <location>
        <begin position="1"/>
        <end position="14"/>
    </location>
</feature>
<feature type="domain" description="BHLH" evidence="2">
    <location>
        <begin position="68"/>
        <end position="146"/>
    </location>
</feature>
<dbReference type="GeneID" id="11506157"/>